<dbReference type="AlphaFoldDB" id="Q01NC9"/>
<comment type="subcellular location">
    <subcellularLocation>
        <location evidence="1">Cell membrane</location>
        <topology evidence="1">Multi-pass membrane protein</topology>
    </subcellularLocation>
</comment>
<feature type="transmembrane region" description="Helical" evidence="7">
    <location>
        <begin position="338"/>
        <end position="359"/>
    </location>
</feature>
<dbReference type="InterPro" id="IPR017800">
    <property type="entry name" value="ADOP"/>
</dbReference>
<feature type="domain" description="MacB-like periplasmic core" evidence="9">
    <location>
        <begin position="22"/>
        <end position="243"/>
    </location>
</feature>
<dbReference type="InterPro" id="IPR050250">
    <property type="entry name" value="Macrolide_Exporter_MacB"/>
</dbReference>
<protein>
    <recommendedName>
        <fullName evidence="11">Permease</fullName>
    </recommendedName>
</protein>
<evidence type="ECO:0000256" key="2">
    <source>
        <dbReference type="ARBA" id="ARBA00022475"/>
    </source>
</evidence>
<dbReference type="InterPro" id="IPR025857">
    <property type="entry name" value="MacB_PCD"/>
</dbReference>
<evidence type="ECO:0000256" key="1">
    <source>
        <dbReference type="ARBA" id="ARBA00004651"/>
    </source>
</evidence>
<evidence type="ECO:0008006" key="11">
    <source>
        <dbReference type="Google" id="ProtNLM"/>
    </source>
</evidence>
<keyword evidence="3 7" id="KW-0812">Transmembrane</keyword>
<evidence type="ECO:0000259" key="8">
    <source>
        <dbReference type="Pfam" id="PF02687"/>
    </source>
</evidence>
<feature type="domain" description="ABC3 transporter permease C-terminal" evidence="8">
    <location>
        <begin position="289"/>
        <end position="404"/>
    </location>
</feature>
<keyword evidence="5 7" id="KW-0472">Membrane</keyword>
<dbReference type="PANTHER" id="PTHR30572:SF4">
    <property type="entry name" value="ABC TRANSPORTER PERMEASE YTRF"/>
    <property type="match status" value="1"/>
</dbReference>
<evidence type="ECO:0000259" key="9">
    <source>
        <dbReference type="Pfam" id="PF12704"/>
    </source>
</evidence>
<feature type="domain" description="MacB-like periplasmic core" evidence="9">
    <location>
        <begin position="543"/>
        <end position="647"/>
    </location>
</feature>
<feature type="transmembrane region" description="Helical" evidence="7">
    <location>
        <begin position="379"/>
        <end position="400"/>
    </location>
</feature>
<proteinExistence type="inferred from homology"/>
<dbReference type="KEGG" id="sus:Acid_7947"/>
<evidence type="ECO:0000256" key="3">
    <source>
        <dbReference type="ARBA" id="ARBA00022692"/>
    </source>
</evidence>
<dbReference type="InterPro" id="IPR003838">
    <property type="entry name" value="ABC3_permease_C"/>
</dbReference>
<feature type="transmembrane region" description="Helical" evidence="7">
    <location>
        <begin position="21"/>
        <end position="43"/>
    </location>
</feature>
<evidence type="ECO:0000256" key="4">
    <source>
        <dbReference type="ARBA" id="ARBA00022989"/>
    </source>
</evidence>
<dbReference type="Pfam" id="PF12704">
    <property type="entry name" value="MacB_PCD"/>
    <property type="match status" value="2"/>
</dbReference>
<sequence length="816" mass="86596" precursor="true">MGSFTQNLKYGLRMLGKNPSFSAAAILCLALGIGATTAIFSVVNAVLLRQLPYAHAERLERVFTEFPNFPPNGLRHFWVSPPEFLDLRRDTTSFAAIEGWANLGANLAGTGEPIRSTVSFVTGGMLPMLGVAPLHGRLLNPEDDKPNASNTAVLSYGLWQRAYGGDPGVIGRDIRLNGKPCLVVGVMPAGFAFPPGEVDAPELWAPLQIDPAKPGGRGSHYLSVLAQLKPGVGAAQAQSEMVRYAQHSSDTLGRANHPLDPKVHPIVLAGFQDEIVKGVRREILVLLGAVAFVLLIACVNVANLLLARAEARRREIAVRLAIGAGLSRLLQQFVMEGILLSLGGAVLGVLLAFGGLRLLVSTNAGSIPRVAEIGIDWQVLLFTLAVSILTGVGFGLAPAFHMRAATLHDTLKSAAGRATGAVAANRFRAVLVTAELALALILLIGSGLMVKAFWKLQEVDAGINPNHLLTMRLSLPSVAYNDPNSVNGFYTNLAARLNGVPGVISAAIASGLPPQRQINANDTMIEGFVPVPNGPIQNIDYWNSVSGKYFETVGARLLEGRYVNDLDGATSPLVVVVNQTMARTYWPRESALGHRVRTSGPNSPWRTIVGVVADIKNAAVDRPAGTELYFPFSQLPSRLSWVVLRTQGDPMSLVGAARSAVQSLDRALPISNIASMEDVMSSARARPRFLTLLLTMFSSLSLILAALGIYGVISYAVAQRTNEIGIRMALGAQGGDVIRLVGAQGAKLALAGTAIGGIGALALTRVLKDMLFGVSSVDPLTFLAMAGALIAVTLFACYIPARRASRVDPLIALRYE</sequence>
<accession>Q01NC9</accession>
<dbReference type="eggNOG" id="COG0577">
    <property type="taxonomic scope" value="Bacteria"/>
</dbReference>
<keyword evidence="4 7" id="KW-1133">Transmembrane helix</keyword>
<feature type="transmembrane region" description="Helical" evidence="7">
    <location>
        <begin position="283"/>
        <end position="306"/>
    </location>
</feature>
<dbReference type="InParanoid" id="Q01NC9"/>
<keyword evidence="2" id="KW-1003">Cell membrane</keyword>
<evidence type="ECO:0000256" key="6">
    <source>
        <dbReference type="ARBA" id="ARBA00038076"/>
    </source>
</evidence>
<dbReference type="PANTHER" id="PTHR30572">
    <property type="entry name" value="MEMBRANE COMPONENT OF TRANSPORTER-RELATED"/>
    <property type="match status" value="1"/>
</dbReference>
<comment type="similarity">
    <text evidence="6">Belongs to the ABC-4 integral membrane protein family.</text>
</comment>
<dbReference type="EMBL" id="CP000473">
    <property type="protein sequence ID" value="ABJ88841.1"/>
    <property type="molecule type" value="Genomic_DNA"/>
</dbReference>
<dbReference type="HOGENOM" id="CLU_009433_1_0_0"/>
<evidence type="ECO:0000256" key="7">
    <source>
        <dbReference type="SAM" id="Phobius"/>
    </source>
</evidence>
<evidence type="ECO:0000256" key="5">
    <source>
        <dbReference type="ARBA" id="ARBA00023136"/>
    </source>
</evidence>
<feature type="transmembrane region" description="Helical" evidence="7">
    <location>
        <begin position="689"/>
        <end position="718"/>
    </location>
</feature>
<evidence type="ECO:0000313" key="10">
    <source>
        <dbReference type="EMBL" id="ABJ88841.1"/>
    </source>
</evidence>
<name>Q01NC9_SOLUE</name>
<organism evidence="10">
    <name type="scientific">Solibacter usitatus (strain Ellin6076)</name>
    <dbReference type="NCBI Taxonomy" id="234267"/>
    <lineage>
        <taxon>Bacteria</taxon>
        <taxon>Pseudomonadati</taxon>
        <taxon>Acidobacteriota</taxon>
        <taxon>Terriglobia</taxon>
        <taxon>Bryobacterales</taxon>
        <taxon>Solibacteraceae</taxon>
        <taxon>Candidatus Solibacter</taxon>
    </lineage>
</organism>
<dbReference type="Pfam" id="PF02687">
    <property type="entry name" value="FtsX"/>
    <property type="match status" value="2"/>
</dbReference>
<feature type="domain" description="ABC3 transporter permease C-terminal" evidence="8">
    <location>
        <begin position="696"/>
        <end position="809"/>
    </location>
</feature>
<feature type="transmembrane region" description="Helical" evidence="7">
    <location>
        <begin position="779"/>
        <end position="799"/>
    </location>
</feature>
<feature type="transmembrane region" description="Helical" evidence="7">
    <location>
        <begin position="436"/>
        <end position="454"/>
    </location>
</feature>
<dbReference type="NCBIfam" id="TIGR03434">
    <property type="entry name" value="ADOP"/>
    <property type="match status" value="1"/>
</dbReference>
<reference evidence="10" key="1">
    <citation type="submission" date="2006-10" db="EMBL/GenBank/DDBJ databases">
        <title>Complete sequence of Solibacter usitatus Ellin6076.</title>
        <authorList>
            <consortium name="US DOE Joint Genome Institute"/>
            <person name="Copeland A."/>
            <person name="Lucas S."/>
            <person name="Lapidus A."/>
            <person name="Barry K."/>
            <person name="Detter J.C."/>
            <person name="Glavina del Rio T."/>
            <person name="Hammon N."/>
            <person name="Israni S."/>
            <person name="Dalin E."/>
            <person name="Tice H."/>
            <person name="Pitluck S."/>
            <person name="Thompson L.S."/>
            <person name="Brettin T."/>
            <person name="Bruce D."/>
            <person name="Han C."/>
            <person name="Tapia R."/>
            <person name="Gilna P."/>
            <person name="Schmutz J."/>
            <person name="Larimer F."/>
            <person name="Land M."/>
            <person name="Hauser L."/>
            <person name="Kyrpides N."/>
            <person name="Mikhailova N."/>
            <person name="Janssen P.H."/>
            <person name="Kuske C.R."/>
            <person name="Richardson P."/>
        </authorList>
    </citation>
    <scope>NUCLEOTIDE SEQUENCE</scope>
    <source>
        <strain evidence="10">Ellin6076</strain>
    </source>
</reference>
<dbReference type="GO" id="GO:0005886">
    <property type="term" value="C:plasma membrane"/>
    <property type="evidence" value="ECO:0007669"/>
    <property type="project" value="UniProtKB-SubCell"/>
</dbReference>
<gene>
    <name evidence="10" type="ordered locus">Acid_7947</name>
</gene>
<feature type="transmembrane region" description="Helical" evidence="7">
    <location>
        <begin position="748"/>
        <end position="767"/>
    </location>
</feature>
<dbReference type="GO" id="GO:0022857">
    <property type="term" value="F:transmembrane transporter activity"/>
    <property type="evidence" value="ECO:0007669"/>
    <property type="project" value="TreeGrafter"/>
</dbReference>
<dbReference type="STRING" id="234267.Acid_7947"/>